<accession>A0A173ME29</accession>
<dbReference type="RefSeq" id="WP_076381113.1">
    <property type="nucleotide sequence ID" value="NZ_AP017422.1"/>
</dbReference>
<proteinExistence type="predicted"/>
<dbReference type="KEGG" id="fln:FLA_1792"/>
<dbReference type="AlphaFoldDB" id="A0A173ME29"/>
<organism evidence="1 2">
    <name type="scientific">Filimonas lacunae</name>
    <dbReference type="NCBI Taxonomy" id="477680"/>
    <lineage>
        <taxon>Bacteria</taxon>
        <taxon>Pseudomonadati</taxon>
        <taxon>Bacteroidota</taxon>
        <taxon>Chitinophagia</taxon>
        <taxon>Chitinophagales</taxon>
        <taxon>Chitinophagaceae</taxon>
        <taxon>Filimonas</taxon>
    </lineage>
</organism>
<dbReference type="Proteomes" id="UP000186917">
    <property type="component" value="Unassembled WGS sequence"/>
</dbReference>
<keyword evidence="2" id="KW-1185">Reference proteome</keyword>
<dbReference type="EMBL" id="FTOR01000008">
    <property type="protein sequence ID" value="SIT28648.1"/>
    <property type="molecule type" value="Genomic_DNA"/>
</dbReference>
<dbReference type="OrthoDB" id="672896at2"/>
<sequence>MVQPNRTIVKTLEPGNWKYDASSNTYYNEISVPEIDDSVVQTKGVLAYITFDNKRYEILPDVLDGSTFVCIYQKGLFDVEIQNADGSLASPPTTAIGLKIVLVDSQ</sequence>
<evidence type="ECO:0000313" key="1">
    <source>
        <dbReference type="EMBL" id="SIT28648.1"/>
    </source>
</evidence>
<protein>
    <submittedName>
        <fullName evidence="1">Uncharacterized protein</fullName>
    </submittedName>
</protein>
<gene>
    <name evidence="1" type="ORF">SAMN05421788_10877</name>
</gene>
<reference evidence="2" key="1">
    <citation type="submission" date="2017-01" db="EMBL/GenBank/DDBJ databases">
        <authorList>
            <person name="Varghese N."/>
            <person name="Submissions S."/>
        </authorList>
    </citation>
    <scope>NUCLEOTIDE SEQUENCE [LARGE SCALE GENOMIC DNA]</scope>
    <source>
        <strain evidence="2">DSM 21054</strain>
    </source>
</reference>
<evidence type="ECO:0000313" key="2">
    <source>
        <dbReference type="Proteomes" id="UP000186917"/>
    </source>
</evidence>
<name>A0A173ME29_9BACT</name>